<dbReference type="Gene3D" id="1.20.910.10">
    <property type="entry name" value="Heme oxygenase-like"/>
    <property type="match status" value="1"/>
</dbReference>
<dbReference type="CDD" id="cd19166">
    <property type="entry name" value="HemeO-bac"/>
    <property type="match status" value="1"/>
</dbReference>
<dbReference type="AlphaFoldDB" id="A0A9W6K8Z7"/>
<evidence type="ECO:0000313" key="2">
    <source>
        <dbReference type="Proteomes" id="UP001143328"/>
    </source>
</evidence>
<name>A0A9W6K8Z7_9PSED</name>
<comment type="caution">
    <text evidence="1">The sequence shown here is derived from an EMBL/GenBank/DDBJ whole genome shotgun (WGS) entry which is preliminary data.</text>
</comment>
<reference evidence="1" key="2">
    <citation type="submission" date="2023-01" db="EMBL/GenBank/DDBJ databases">
        <authorList>
            <person name="Sun Q."/>
            <person name="Evtushenko L."/>
        </authorList>
    </citation>
    <scope>NUCLEOTIDE SEQUENCE</scope>
    <source>
        <strain evidence="1">VKM B-2935</strain>
    </source>
</reference>
<dbReference type="SUPFAM" id="SSF48613">
    <property type="entry name" value="Heme oxygenase-like"/>
    <property type="match status" value="1"/>
</dbReference>
<gene>
    <name evidence="1" type="ORF">GCM10017655_33470</name>
</gene>
<sequence>MDSLRARLRRMGADLHQQVDDAYSQLGLETAEGYRHFLQAHAAALFSLEPCLEQSGVAELLEDWPERRRSEALRADLQAMNCEPCTSLAMAPNASAAWCWGALYVLEGSRLGGKLLARQLQAAQPGAPMRYLDHAADQSLWPRFLQRLESQAQGSDEGELKRGVEEAFGVFIRAAQGQMAGVV</sequence>
<protein>
    <submittedName>
        <fullName evidence="1">Heme oxygenase</fullName>
    </submittedName>
</protein>
<evidence type="ECO:0000313" key="1">
    <source>
        <dbReference type="EMBL" id="GLK90284.1"/>
    </source>
</evidence>
<dbReference type="EMBL" id="BSFN01000010">
    <property type="protein sequence ID" value="GLK90284.1"/>
    <property type="molecule type" value="Genomic_DNA"/>
</dbReference>
<dbReference type="Proteomes" id="UP001143328">
    <property type="component" value="Unassembled WGS sequence"/>
</dbReference>
<organism evidence="1 2">
    <name type="scientific">Pseudomonas turukhanskensis</name>
    <dbReference type="NCBI Taxonomy" id="1806536"/>
    <lineage>
        <taxon>Bacteria</taxon>
        <taxon>Pseudomonadati</taxon>
        <taxon>Pseudomonadota</taxon>
        <taxon>Gammaproteobacteria</taxon>
        <taxon>Pseudomonadales</taxon>
        <taxon>Pseudomonadaceae</taxon>
        <taxon>Pseudomonas</taxon>
    </lineage>
</organism>
<proteinExistence type="predicted"/>
<dbReference type="RefSeq" id="WP_271196478.1">
    <property type="nucleotide sequence ID" value="NZ_BSFN01000010.1"/>
</dbReference>
<dbReference type="InterPro" id="IPR016084">
    <property type="entry name" value="Haem_Oase-like_multi-hlx"/>
</dbReference>
<keyword evidence="2" id="KW-1185">Reference proteome</keyword>
<reference evidence="1" key="1">
    <citation type="journal article" date="2014" name="Int. J. Syst. Evol. Microbiol.">
        <title>Complete genome sequence of Corynebacterium casei LMG S-19264T (=DSM 44701T), isolated from a smear-ripened cheese.</title>
        <authorList>
            <consortium name="US DOE Joint Genome Institute (JGI-PGF)"/>
            <person name="Walter F."/>
            <person name="Albersmeier A."/>
            <person name="Kalinowski J."/>
            <person name="Ruckert C."/>
        </authorList>
    </citation>
    <scope>NUCLEOTIDE SEQUENCE</scope>
    <source>
        <strain evidence="1">VKM B-2935</strain>
    </source>
</reference>
<accession>A0A9W6K8Z7</accession>